<organism evidence="2 3">
    <name type="scientific">Ditylenchus dipsaci</name>
    <dbReference type="NCBI Taxonomy" id="166011"/>
    <lineage>
        <taxon>Eukaryota</taxon>
        <taxon>Metazoa</taxon>
        <taxon>Ecdysozoa</taxon>
        <taxon>Nematoda</taxon>
        <taxon>Chromadorea</taxon>
        <taxon>Rhabditida</taxon>
        <taxon>Tylenchina</taxon>
        <taxon>Tylenchomorpha</taxon>
        <taxon>Sphaerularioidea</taxon>
        <taxon>Anguinidae</taxon>
        <taxon>Anguininae</taxon>
        <taxon>Ditylenchus</taxon>
    </lineage>
</organism>
<sequence>MFLMECFSSQTTVSCFQRGVPDPTFKRSLPSFCKFASSAVANFDRWNVQLEDRDSCVLEGKAYDDYTVRTHPAQLTTISKPKRDEALDGKPTDFLK</sequence>
<evidence type="ECO:0000313" key="2">
    <source>
        <dbReference type="Proteomes" id="UP000887574"/>
    </source>
</evidence>
<feature type="region of interest" description="Disordered" evidence="1">
    <location>
        <begin position="77"/>
        <end position="96"/>
    </location>
</feature>
<evidence type="ECO:0000256" key="1">
    <source>
        <dbReference type="SAM" id="MobiDB-lite"/>
    </source>
</evidence>
<dbReference type="Proteomes" id="UP000887574">
    <property type="component" value="Unplaced"/>
</dbReference>
<evidence type="ECO:0000313" key="3">
    <source>
        <dbReference type="WBParaSite" id="jg19940"/>
    </source>
</evidence>
<accession>A0A915DHF1</accession>
<name>A0A915DHF1_9BILA</name>
<dbReference type="AlphaFoldDB" id="A0A915DHF1"/>
<reference evidence="3" key="1">
    <citation type="submission" date="2022-11" db="UniProtKB">
        <authorList>
            <consortium name="WormBaseParasite"/>
        </authorList>
    </citation>
    <scope>IDENTIFICATION</scope>
</reference>
<proteinExistence type="predicted"/>
<keyword evidence="2" id="KW-1185">Reference proteome</keyword>
<dbReference type="WBParaSite" id="jg19940">
    <property type="protein sequence ID" value="jg19940"/>
    <property type="gene ID" value="jg19940"/>
</dbReference>
<feature type="compositionally biased region" description="Basic and acidic residues" evidence="1">
    <location>
        <begin position="81"/>
        <end position="96"/>
    </location>
</feature>
<protein>
    <submittedName>
        <fullName evidence="3">Uncharacterized protein</fullName>
    </submittedName>
</protein>